<name>A0A5P3XAV0_PARBF</name>
<evidence type="ECO:0000313" key="4">
    <source>
        <dbReference type="Proteomes" id="UP000573963"/>
    </source>
</evidence>
<dbReference type="AlphaFoldDB" id="A0A5P3XAV0"/>
<sequence>MKKIIIIFTLIVIFINININVFCNDSYINNKLNKFIENDIESKYIIAYIDHNLVNIDDITIKESIIERIVDYNEVKLNFYQLEFDKMYKKNVRNMQTKQNLKSEINILNDVNTYNNICMHRFNFIDNKPDIVKSLKDIYLSGYKIVLKDNKFKLKVNQEILELKYKK</sequence>
<dbReference type="RefSeq" id="WP_150885959.1">
    <property type="nucleotide sequence ID" value="NZ_CP032452.1"/>
</dbReference>
<evidence type="ECO:0000313" key="3">
    <source>
        <dbReference type="Proteomes" id="UP000326961"/>
    </source>
</evidence>
<evidence type="ECO:0000313" key="1">
    <source>
        <dbReference type="EMBL" id="NME09095.1"/>
    </source>
</evidence>
<protein>
    <submittedName>
        <fullName evidence="2">Uncharacterized protein</fullName>
    </submittedName>
</protein>
<dbReference type="Proteomes" id="UP000326961">
    <property type="component" value="Chromosome"/>
</dbReference>
<organism evidence="2 3">
    <name type="scientific">Paraclostridium bifermentans</name>
    <name type="common">Clostridium bifermentans</name>
    <dbReference type="NCBI Taxonomy" id="1490"/>
    <lineage>
        <taxon>Bacteria</taxon>
        <taxon>Bacillati</taxon>
        <taxon>Bacillota</taxon>
        <taxon>Clostridia</taxon>
        <taxon>Peptostreptococcales</taxon>
        <taxon>Peptostreptococcaceae</taxon>
        <taxon>Paraclostridium</taxon>
    </lineage>
</organism>
<evidence type="ECO:0000313" key="2">
    <source>
        <dbReference type="EMBL" id="QEZ68097.1"/>
    </source>
</evidence>
<gene>
    <name evidence="2" type="ORF">D4A35_03760</name>
    <name evidence="1" type="ORF">HF875_06155</name>
</gene>
<reference evidence="2 3" key="1">
    <citation type="submission" date="2018-09" db="EMBL/GenBank/DDBJ databases">
        <title>A clostridial neurotoxin that targets Anopheles mosquitoes.</title>
        <authorList>
            <person name="Contreras E."/>
            <person name="Masuyer G."/>
            <person name="Qureshi N."/>
            <person name="Chawla S."/>
            <person name="Lim H.L."/>
            <person name="Chen J."/>
            <person name="Stenmark P."/>
            <person name="Gill S."/>
        </authorList>
    </citation>
    <scope>NUCLEOTIDE SEQUENCE [LARGE SCALE GENOMIC DNA]</scope>
    <source>
        <strain evidence="2 3">Cbm</strain>
    </source>
</reference>
<accession>A0A5P3XAV0</accession>
<dbReference type="EMBL" id="JABAFD010000003">
    <property type="protein sequence ID" value="NME09095.1"/>
    <property type="molecule type" value="Genomic_DNA"/>
</dbReference>
<proteinExistence type="predicted"/>
<reference evidence="1 4" key="2">
    <citation type="submission" date="2020-04" db="EMBL/GenBank/DDBJ databases">
        <authorList>
            <person name="Hitch T.C.A."/>
            <person name="Wylensek D."/>
            <person name="Clavel T."/>
        </authorList>
    </citation>
    <scope>NUCLEOTIDE SEQUENCE [LARGE SCALE GENOMIC DNA]</scope>
    <source>
        <strain evidence="1 4">Med78_4-601-WT-2</strain>
    </source>
</reference>
<dbReference type="Proteomes" id="UP000573963">
    <property type="component" value="Unassembled WGS sequence"/>
</dbReference>
<dbReference type="EMBL" id="CP032452">
    <property type="protein sequence ID" value="QEZ68097.1"/>
    <property type="molecule type" value="Genomic_DNA"/>
</dbReference>